<name>A0ABD3I655_9MARC</name>
<organism evidence="1 2">
    <name type="scientific">Riccia sorocarpa</name>
    <dbReference type="NCBI Taxonomy" id="122646"/>
    <lineage>
        <taxon>Eukaryota</taxon>
        <taxon>Viridiplantae</taxon>
        <taxon>Streptophyta</taxon>
        <taxon>Embryophyta</taxon>
        <taxon>Marchantiophyta</taxon>
        <taxon>Marchantiopsida</taxon>
        <taxon>Marchantiidae</taxon>
        <taxon>Marchantiales</taxon>
        <taxon>Ricciaceae</taxon>
        <taxon>Riccia</taxon>
    </lineage>
</organism>
<dbReference type="AlphaFoldDB" id="A0ABD3I655"/>
<protein>
    <submittedName>
        <fullName evidence="1">Uncharacterized protein</fullName>
    </submittedName>
</protein>
<gene>
    <name evidence="1" type="ORF">R1sor_012605</name>
</gene>
<proteinExistence type="predicted"/>
<reference evidence="1 2" key="1">
    <citation type="submission" date="2024-09" db="EMBL/GenBank/DDBJ databases">
        <title>Chromosome-scale assembly of Riccia sorocarpa.</title>
        <authorList>
            <person name="Paukszto L."/>
        </authorList>
    </citation>
    <scope>NUCLEOTIDE SEQUENCE [LARGE SCALE GENOMIC DNA]</scope>
    <source>
        <strain evidence="1">LP-2024</strain>
        <tissue evidence="1">Aerial parts of the thallus</tissue>
    </source>
</reference>
<accession>A0ABD3I655</accession>
<evidence type="ECO:0000313" key="1">
    <source>
        <dbReference type="EMBL" id="KAL3698529.1"/>
    </source>
</evidence>
<keyword evidence="2" id="KW-1185">Reference proteome</keyword>
<dbReference type="EMBL" id="JBJQOH010000002">
    <property type="protein sequence ID" value="KAL3698529.1"/>
    <property type="molecule type" value="Genomic_DNA"/>
</dbReference>
<sequence>MSFLIIKNGITRNDWWRDPTLGETDSLEVTLGNSTGSVIFGSSSSSCRLSQGTADHAFEFVGGAVARSGLRRCPAYVHACNRIVGAVEFVLLIVPSRPNASELENRLSKLPLLEDLESFAASQVGSNNLD</sequence>
<evidence type="ECO:0000313" key="2">
    <source>
        <dbReference type="Proteomes" id="UP001633002"/>
    </source>
</evidence>
<dbReference type="Proteomes" id="UP001633002">
    <property type="component" value="Unassembled WGS sequence"/>
</dbReference>
<comment type="caution">
    <text evidence="1">The sequence shown here is derived from an EMBL/GenBank/DDBJ whole genome shotgun (WGS) entry which is preliminary data.</text>
</comment>